<reference evidence="3" key="1">
    <citation type="journal article" date="2016" name="Nat. Genet.">
        <title>The genome sequences of Arachis duranensis and Arachis ipaensis, the diploid ancestors of cultivated peanut.</title>
        <authorList>
            <person name="Bertioli D.J."/>
            <person name="Cannon S.B."/>
            <person name="Froenicke L."/>
            <person name="Huang G."/>
            <person name="Farmer A.D."/>
            <person name="Cannon E.K."/>
            <person name="Liu X."/>
            <person name="Gao D."/>
            <person name="Clevenger J."/>
            <person name="Dash S."/>
            <person name="Ren L."/>
            <person name="Moretzsohn M.C."/>
            <person name="Shirasawa K."/>
            <person name="Huang W."/>
            <person name="Vidigal B."/>
            <person name="Abernathy B."/>
            <person name="Chu Y."/>
            <person name="Niederhuth C.E."/>
            <person name="Umale P."/>
            <person name="Araujo A.C."/>
            <person name="Kozik A."/>
            <person name="Kim K.D."/>
            <person name="Burow M.D."/>
            <person name="Varshney R.K."/>
            <person name="Wang X."/>
            <person name="Zhang X."/>
            <person name="Barkley N."/>
            <person name="Guimaraes P.M."/>
            <person name="Isobe S."/>
            <person name="Guo B."/>
            <person name="Liao B."/>
            <person name="Stalker H.T."/>
            <person name="Schmitz R.J."/>
            <person name="Scheffler B.E."/>
            <person name="Leal-Bertioli S.C."/>
            <person name="Xun X."/>
            <person name="Jackson S.A."/>
            <person name="Michelmore R."/>
            <person name="Ozias-Akins P."/>
        </authorList>
    </citation>
    <scope>NUCLEOTIDE SEQUENCE [LARGE SCALE GENOMIC DNA]</scope>
    <source>
        <strain evidence="3">cv. V14167</strain>
    </source>
</reference>
<keyword evidence="3" id="KW-1185">Reference proteome</keyword>
<gene>
    <name evidence="4" type="primary">LOC107457676</name>
</gene>
<dbReference type="PANTHER" id="PTHR33223">
    <property type="entry name" value="CCHC-TYPE DOMAIN-CONTAINING PROTEIN"/>
    <property type="match status" value="1"/>
</dbReference>
<dbReference type="RefSeq" id="XP_015931329.1">
    <property type="nucleotide sequence ID" value="XM_016075843.1"/>
</dbReference>
<dbReference type="GeneID" id="107457676"/>
<reference evidence="4" key="2">
    <citation type="submission" date="2025-08" db="UniProtKB">
        <authorList>
            <consortium name="RefSeq"/>
        </authorList>
    </citation>
    <scope>IDENTIFICATION</scope>
    <source>
        <tissue evidence="4">Whole plant</tissue>
    </source>
</reference>
<dbReference type="InterPro" id="IPR005162">
    <property type="entry name" value="Retrotrans_gag_dom"/>
</dbReference>
<evidence type="ECO:0000313" key="4">
    <source>
        <dbReference type="RefSeq" id="XP_015931329.1"/>
    </source>
</evidence>
<sequence length="435" mass="48978">MGATPFHRSILKIRWPRHFDKPTNMRYDGTQDPQEHLTAFEARMNLEGVGDEVRCRAFPVTLAGPAIRWFNSLPQGSVAGFSDISRAFLAQFTTRIAKAKHPINLLGMTQRTGEMTRKYLDRFNDECLEIEGLTDSVASLCLTNGLLNEDFRKHLTIKPVWTMHEIQTVAKEYINDEEVSQVVAANKRHSDYNQPRQQVYQQIAEKGILTKPRPLKDRTGGNKSLYCDYHKGYGHQTQDCFNLKDALEQAIRDDAKTRSTKRRQEPENDDHGLTIINVVTTKNTAPKSRSAHKKDAKVLAISSSPARSSKRSPTISFGPEDHWFDEVPENPPMVITARVGTGLVKRILVDTGADSNIMFRNVFDALGLRDADLTTHQHGVIGLGDYFIKPDGIISLPTSVGQGQGRRSIMAEFVVLRDSTAYNIILKRLECFLLT</sequence>
<dbReference type="KEGG" id="adu:107457676"/>
<dbReference type="InterPro" id="IPR001995">
    <property type="entry name" value="Peptidase_A2_cat"/>
</dbReference>
<feature type="domain" description="Peptidase A2" evidence="2">
    <location>
        <begin position="345"/>
        <end position="384"/>
    </location>
</feature>
<proteinExistence type="predicted"/>
<dbReference type="Gene3D" id="2.40.70.10">
    <property type="entry name" value="Acid Proteases"/>
    <property type="match status" value="1"/>
</dbReference>
<dbReference type="Proteomes" id="UP000515211">
    <property type="component" value="Chromosome 7"/>
</dbReference>
<dbReference type="GO" id="GO:0004190">
    <property type="term" value="F:aspartic-type endopeptidase activity"/>
    <property type="evidence" value="ECO:0007669"/>
    <property type="project" value="InterPro"/>
</dbReference>
<dbReference type="PROSITE" id="PS50175">
    <property type="entry name" value="ASP_PROT_RETROV"/>
    <property type="match status" value="1"/>
</dbReference>
<keyword evidence="1" id="KW-0378">Hydrolase</keyword>
<dbReference type="PANTHER" id="PTHR33223:SF10">
    <property type="entry name" value="AMINOTRANSFERASE-LIKE PLANT MOBILE DOMAIN-CONTAINING PROTEIN"/>
    <property type="match status" value="1"/>
</dbReference>
<organism evidence="3 4">
    <name type="scientific">Arachis duranensis</name>
    <name type="common">Wild peanut</name>
    <dbReference type="NCBI Taxonomy" id="130453"/>
    <lineage>
        <taxon>Eukaryota</taxon>
        <taxon>Viridiplantae</taxon>
        <taxon>Streptophyta</taxon>
        <taxon>Embryophyta</taxon>
        <taxon>Tracheophyta</taxon>
        <taxon>Spermatophyta</taxon>
        <taxon>Magnoliopsida</taxon>
        <taxon>eudicotyledons</taxon>
        <taxon>Gunneridae</taxon>
        <taxon>Pentapetalae</taxon>
        <taxon>rosids</taxon>
        <taxon>fabids</taxon>
        <taxon>Fabales</taxon>
        <taxon>Fabaceae</taxon>
        <taxon>Papilionoideae</taxon>
        <taxon>50 kb inversion clade</taxon>
        <taxon>dalbergioids sensu lato</taxon>
        <taxon>Dalbergieae</taxon>
        <taxon>Pterocarpus clade</taxon>
        <taxon>Arachis</taxon>
    </lineage>
</organism>
<dbReference type="SUPFAM" id="SSF50630">
    <property type="entry name" value="Acid proteases"/>
    <property type="match status" value="1"/>
</dbReference>
<dbReference type="Pfam" id="PF03732">
    <property type="entry name" value="Retrotrans_gag"/>
    <property type="match status" value="1"/>
</dbReference>
<accession>A0A6P4BUS5</accession>
<dbReference type="InterPro" id="IPR021109">
    <property type="entry name" value="Peptidase_aspartic_dom_sf"/>
</dbReference>
<protein>
    <submittedName>
        <fullName evidence="4">Uncharacterized protein LOC107457676</fullName>
    </submittedName>
</protein>
<dbReference type="GO" id="GO:0006508">
    <property type="term" value="P:proteolysis"/>
    <property type="evidence" value="ECO:0007669"/>
    <property type="project" value="InterPro"/>
</dbReference>
<dbReference type="CDD" id="cd00303">
    <property type="entry name" value="retropepsin_like"/>
    <property type="match status" value="1"/>
</dbReference>
<evidence type="ECO:0000259" key="2">
    <source>
        <dbReference type="PROSITE" id="PS50175"/>
    </source>
</evidence>
<dbReference type="AlphaFoldDB" id="A0A6P4BUS5"/>
<evidence type="ECO:0000256" key="1">
    <source>
        <dbReference type="ARBA" id="ARBA00022801"/>
    </source>
</evidence>
<evidence type="ECO:0000313" key="3">
    <source>
        <dbReference type="Proteomes" id="UP000515211"/>
    </source>
</evidence>
<name>A0A6P4BUS5_ARADU</name>